<dbReference type="PANTHER" id="PTHR23024:SF182">
    <property type="entry name" value="PUTATIVE (AFU_ORTHOLOGUE AFUA_3G14960)-RELATED"/>
    <property type="match status" value="1"/>
</dbReference>
<dbReference type="Proteomes" id="UP000838763">
    <property type="component" value="Unassembled WGS sequence"/>
</dbReference>
<dbReference type="InterPro" id="IPR029058">
    <property type="entry name" value="AB_hydrolase_fold"/>
</dbReference>
<dbReference type="GO" id="GO:0016787">
    <property type="term" value="F:hydrolase activity"/>
    <property type="evidence" value="ECO:0007669"/>
    <property type="project" value="InterPro"/>
</dbReference>
<organism evidence="2 3">
    <name type="scientific">Parascedosporium putredinis</name>
    <dbReference type="NCBI Taxonomy" id="1442378"/>
    <lineage>
        <taxon>Eukaryota</taxon>
        <taxon>Fungi</taxon>
        <taxon>Dikarya</taxon>
        <taxon>Ascomycota</taxon>
        <taxon>Pezizomycotina</taxon>
        <taxon>Sordariomycetes</taxon>
        <taxon>Hypocreomycetidae</taxon>
        <taxon>Microascales</taxon>
        <taxon>Microascaceae</taxon>
        <taxon>Parascedosporium</taxon>
    </lineage>
</organism>
<dbReference type="Gene3D" id="3.40.50.1820">
    <property type="entry name" value="alpha/beta hydrolase"/>
    <property type="match status" value="1"/>
</dbReference>
<dbReference type="SUPFAM" id="SSF53474">
    <property type="entry name" value="alpha/beta-Hydrolases"/>
    <property type="match status" value="1"/>
</dbReference>
<dbReference type="OrthoDB" id="408631at2759"/>
<name>A0A9P1GZE0_9PEZI</name>
<dbReference type="EMBL" id="CALLCH030000005">
    <property type="protein sequence ID" value="CAI4212643.1"/>
    <property type="molecule type" value="Genomic_DNA"/>
</dbReference>
<dbReference type="PANTHER" id="PTHR23024">
    <property type="entry name" value="ARYLACETAMIDE DEACETYLASE"/>
    <property type="match status" value="1"/>
</dbReference>
<evidence type="ECO:0000313" key="2">
    <source>
        <dbReference type="EMBL" id="CAI4212643.1"/>
    </source>
</evidence>
<dbReference type="AlphaFoldDB" id="A0A9P1GZE0"/>
<protein>
    <recommendedName>
        <fullName evidence="1">Alpha/beta hydrolase fold-3 domain-containing protein</fullName>
    </recommendedName>
</protein>
<proteinExistence type="predicted"/>
<feature type="domain" description="Alpha/beta hydrolase fold-3" evidence="1">
    <location>
        <begin position="68"/>
        <end position="157"/>
    </location>
</feature>
<dbReference type="InterPro" id="IPR013094">
    <property type="entry name" value="AB_hydrolase_3"/>
</dbReference>
<sequence>MADFSCYGGVSDEWLAVEAAAPRLPADMPILERRQLDHAIATRDGQTIEGRTYRPASVPADEILPLYIHFHGGGYFFGTLASEDAICARIALGARVIVLNVNYRHTPEYTYPTAWDDGQDAYAWVHAHVAELGVDPAKVVVGGISAGAHITSSLTLQQSLGKALTSCPRPRGRFS</sequence>
<dbReference type="InterPro" id="IPR050466">
    <property type="entry name" value="Carboxylest/Gibb_receptor"/>
</dbReference>
<evidence type="ECO:0000259" key="1">
    <source>
        <dbReference type="Pfam" id="PF07859"/>
    </source>
</evidence>
<gene>
    <name evidence="2" type="ORF">PPNO1_LOCUS2400</name>
</gene>
<evidence type="ECO:0000313" key="3">
    <source>
        <dbReference type="Proteomes" id="UP000838763"/>
    </source>
</evidence>
<accession>A0A9P1GZE0</accession>
<keyword evidence="3" id="KW-1185">Reference proteome</keyword>
<dbReference type="Pfam" id="PF07859">
    <property type="entry name" value="Abhydrolase_3"/>
    <property type="match status" value="1"/>
</dbReference>
<reference evidence="2" key="1">
    <citation type="submission" date="2022-11" db="EMBL/GenBank/DDBJ databases">
        <authorList>
            <person name="Scott C."/>
            <person name="Bruce N."/>
        </authorList>
    </citation>
    <scope>NUCLEOTIDE SEQUENCE</scope>
</reference>
<comment type="caution">
    <text evidence="2">The sequence shown here is derived from an EMBL/GenBank/DDBJ whole genome shotgun (WGS) entry which is preliminary data.</text>
</comment>